<dbReference type="EMBL" id="HBUF01076423">
    <property type="protein sequence ID" value="CAG6631263.1"/>
    <property type="molecule type" value="Transcribed_RNA"/>
</dbReference>
<sequence>MFLALSPDPLPGDCLSLPSFLILLHFLPVFLSFSFSSSSSSSKANVSLTFALGVLFSLNLTAGYTVFTPDTVLTLMFCTLGVFSKWAGSMLAGLTDGRSLLLLVGV</sequence>
<name>A0A8D8VQW4_9HEMI</name>
<keyword evidence="1" id="KW-0812">Transmembrane</keyword>
<dbReference type="AlphaFoldDB" id="A0A8D8VQW4"/>
<keyword evidence="1" id="KW-0472">Membrane</keyword>
<evidence type="ECO:0000256" key="1">
    <source>
        <dbReference type="SAM" id="Phobius"/>
    </source>
</evidence>
<accession>A0A8D8VQW4</accession>
<reference evidence="2" key="1">
    <citation type="submission" date="2021-05" db="EMBL/GenBank/DDBJ databases">
        <authorList>
            <person name="Alioto T."/>
            <person name="Alioto T."/>
            <person name="Gomez Garrido J."/>
        </authorList>
    </citation>
    <scope>NUCLEOTIDE SEQUENCE</scope>
</reference>
<feature type="transmembrane region" description="Helical" evidence="1">
    <location>
        <begin position="73"/>
        <end position="94"/>
    </location>
</feature>
<evidence type="ECO:0000313" key="2">
    <source>
        <dbReference type="EMBL" id="CAG6631263.1"/>
    </source>
</evidence>
<keyword evidence="1" id="KW-1133">Transmembrane helix</keyword>
<organism evidence="2">
    <name type="scientific">Cacopsylla melanoneura</name>
    <dbReference type="NCBI Taxonomy" id="428564"/>
    <lineage>
        <taxon>Eukaryota</taxon>
        <taxon>Metazoa</taxon>
        <taxon>Ecdysozoa</taxon>
        <taxon>Arthropoda</taxon>
        <taxon>Hexapoda</taxon>
        <taxon>Insecta</taxon>
        <taxon>Pterygota</taxon>
        <taxon>Neoptera</taxon>
        <taxon>Paraneoptera</taxon>
        <taxon>Hemiptera</taxon>
        <taxon>Sternorrhyncha</taxon>
        <taxon>Psylloidea</taxon>
        <taxon>Psyllidae</taxon>
        <taxon>Psyllinae</taxon>
        <taxon>Cacopsylla</taxon>
    </lineage>
</organism>
<feature type="transmembrane region" description="Helical" evidence="1">
    <location>
        <begin position="47"/>
        <end position="67"/>
    </location>
</feature>
<feature type="transmembrane region" description="Helical" evidence="1">
    <location>
        <begin position="15"/>
        <end position="35"/>
    </location>
</feature>
<protein>
    <submittedName>
        <fullName evidence="2">Uncharacterized protein</fullName>
    </submittedName>
</protein>
<proteinExistence type="predicted"/>